<evidence type="ECO:0000313" key="4">
    <source>
        <dbReference type="Proteomes" id="UP000807769"/>
    </source>
</evidence>
<gene>
    <name evidence="3" type="ORF">BJ212DRAFT_1482856</name>
</gene>
<keyword evidence="2" id="KW-0812">Transmembrane</keyword>
<keyword evidence="2" id="KW-0472">Membrane</keyword>
<protein>
    <submittedName>
        <fullName evidence="3">Uncharacterized protein</fullName>
    </submittedName>
</protein>
<sequence>MAQDDKLFSSTGNEIFGSGDQNPSAPGDEPFGPGDQNSFSPGDQNPSTPGDELFAPAHNDLHAPSNLPAPGDNEVFTSTDDEPFGPGDNELFPPAHDNHPPACDNHPPTPNDPPAPNNLPACDIPPADNEIQIDIGPRMRPNIDIDQLIWSAALPKMQETMEFVHLLRNASLEDLIAKLGEDVPDTLNTVLIPTLYTFDAVFIMFSQFYFIFSLLSVVC</sequence>
<feature type="transmembrane region" description="Helical" evidence="2">
    <location>
        <begin position="195"/>
        <end position="218"/>
    </location>
</feature>
<evidence type="ECO:0000313" key="3">
    <source>
        <dbReference type="EMBL" id="KAG1812785.1"/>
    </source>
</evidence>
<keyword evidence="4" id="KW-1185">Reference proteome</keyword>
<dbReference type="OrthoDB" id="2693042at2759"/>
<dbReference type="Proteomes" id="UP000807769">
    <property type="component" value="Unassembled WGS sequence"/>
</dbReference>
<comment type="caution">
    <text evidence="3">The sequence shown here is derived from an EMBL/GenBank/DDBJ whole genome shotgun (WGS) entry which is preliminary data.</text>
</comment>
<feature type="compositionally biased region" description="Polar residues" evidence="1">
    <location>
        <begin position="8"/>
        <end position="24"/>
    </location>
</feature>
<feature type="compositionally biased region" description="Polar residues" evidence="1">
    <location>
        <begin position="35"/>
        <end position="48"/>
    </location>
</feature>
<organism evidence="3 4">
    <name type="scientific">Suillus subaureus</name>
    <dbReference type="NCBI Taxonomy" id="48587"/>
    <lineage>
        <taxon>Eukaryota</taxon>
        <taxon>Fungi</taxon>
        <taxon>Dikarya</taxon>
        <taxon>Basidiomycota</taxon>
        <taxon>Agaricomycotina</taxon>
        <taxon>Agaricomycetes</taxon>
        <taxon>Agaricomycetidae</taxon>
        <taxon>Boletales</taxon>
        <taxon>Suillineae</taxon>
        <taxon>Suillaceae</taxon>
        <taxon>Suillus</taxon>
    </lineage>
</organism>
<dbReference type="AlphaFoldDB" id="A0A9P7JBG1"/>
<keyword evidence="2" id="KW-1133">Transmembrane helix</keyword>
<feature type="compositionally biased region" description="Pro residues" evidence="1">
    <location>
        <begin position="107"/>
        <end position="117"/>
    </location>
</feature>
<feature type="region of interest" description="Disordered" evidence="1">
    <location>
        <begin position="1"/>
        <end position="127"/>
    </location>
</feature>
<reference evidence="3" key="1">
    <citation type="journal article" date="2020" name="New Phytol.">
        <title>Comparative genomics reveals dynamic genome evolution in host specialist ectomycorrhizal fungi.</title>
        <authorList>
            <person name="Lofgren L.A."/>
            <person name="Nguyen N.H."/>
            <person name="Vilgalys R."/>
            <person name="Ruytinx J."/>
            <person name="Liao H.L."/>
            <person name="Branco S."/>
            <person name="Kuo A."/>
            <person name="LaButti K."/>
            <person name="Lipzen A."/>
            <person name="Andreopoulos W."/>
            <person name="Pangilinan J."/>
            <person name="Riley R."/>
            <person name="Hundley H."/>
            <person name="Na H."/>
            <person name="Barry K."/>
            <person name="Grigoriev I.V."/>
            <person name="Stajich J.E."/>
            <person name="Kennedy P.G."/>
        </authorList>
    </citation>
    <scope>NUCLEOTIDE SEQUENCE</scope>
    <source>
        <strain evidence="3">MN1</strain>
    </source>
</reference>
<evidence type="ECO:0000256" key="2">
    <source>
        <dbReference type="SAM" id="Phobius"/>
    </source>
</evidence>
<proteinExistence type="predicted"/>
<dbReference type="EMBL" id="JABBWG010000025">
    <property type="protein sequence ID" value="KAG1812785.1"/>
    <property type="molecule type" value="Genomic_DNA"/>
</dbReference>
<evidence type="ECO:0000256" key="1">
    <source>
        <dbReference type="SAM" id="MobiDB-lite"/>
    </source>
</evidence>
<dbReference type="RefSeq" id="XP_041190808.1">
    <property type="nucleotide sequence ID" value="XM_041340504.1"/>
</dbReference>
<dbReference type="GeneID" id="64634520"/>
<name>A0A9P7JBG1_9AGAM</name>
<accession>A0A9P7JBG1</accession>